<accession>Q677C7</accession>
<dbReference type="AlphaFoldDB" id="Q677C7"/>
<feature type="non-terminal residue" evidence="1">
    <location>
        <position position="1"/>
    </location>
</feature>
<dbReference type="PANTHER" id="PTHR37720:SF2">
    <property type="entry name" value="OS10G0481400 PROTEIN"/>
    <property type="match status" value="1"/>
</dbReference>
<reference evidence="1" key="1">
    <citation type="submission" date="2003-08" db="EMBL/GenBank/DDBJ databases">
        <title>Hyacinthus orientalis hypothetical protein mRNA, expressed during the regeneration of floral buds in vitro.</title>
        <authorList>
            <person name="Fan J.H."/>
            <person name="Zhang X.S."/>
            <person name="Ma Y."/>
        </authorList>
    </citation>
    <scope>NUCLEOTIDE SEQUENCE</scope>
    <source>
        <tissue evidence="1">Floral meristem 5-10 days when regenerated in vitro</tissue>
    </source>
</reference>
<name>Q677C7_HYAOR</name>
<organism evidence="1">
    <name type="scientific">Hyacinthus orientalis</name>
    <name type="common">Common hyacinth</name>
    <dbReference type="NCBI Taxonomy" id="82025"/>
    <lineage>
        <taxon>Eukaryota</taxon>
        <taxon>Viridiplantae</taxon>
        <taxon>Streptophyta</taxon>
        <taxon>Embryophyta</taxon>
        <taxon>Tracheophyta</taxon>
        <taxon>Spermatophyta</taxon>
        <taxon>Magnoliopsida</taxon>
        <taxon>Liliopsida</taxon>
        <taxon>Asparagales</taxon>
        <taxon>Hyacinthaceae</taxon>
        <taxon>Hyacinthoideae</taxon>
        <taxon>Hyacintheae</taxon>
        <taxon>Hyacinthus</taxon>
    </lineage>
</organism>
<evidence type="ECO:0000313" key="1">
    <source>
        <dbReference type="EMBL" id="AAT08697.1"/>
    </source>
</evidence>
<sequence length="99" mass="10741">QSAKQAAGSINRRRGSASSLRQRLLGATLGSVLVGGIVFNQRRGIYASSTDNKAVQIVTYEPKEFLLGKNIASNVATMWNKAVDDTLGNLVAYLSSRRW</sequence>
<dbReference type="EMBL" id="AY389611">
    <property type="protein sequence ID" value="AAT08697.1"/>
    <property type="molecule type" value="mRNA"/>
</dbReference>
<dbReference type="PANTHER" id="PTHR37720">
    <property type="entry name" value="OS10G0481400 PROTEIN"/>
    <property type="match status" value="1"/>
</dbReference>
<proteinExistence type="evidence at transcript level"/>
<protein>
    <submittedName>
        <fullName evidence="1">Uncharacterized protein</fullName>
    </submittedName>
</protein>